<dbReference type="AlphaFoldDB" id="A0A1Y1X6W7"/>
<evidence type="ECO:0000313" key="5">
    <source>
        <dbReference type="Proteomes" id="UP000193944"/>
    </source>
</evidence>
<name>A0A1Y1X6W7_9FUNG</name>
<keyword evidence="5" id="KW-1185">Reference proteome</keyword>
<dbReference type="SUPFAM" id="SSF48403">
    <property type="entry name" value="Ankyrin repeat"/>
    <property type="match status" value="1"/>
</dbReference>
<feature type="repeat" description="ANK" evidence="3">
    <location>
        <begin position="21"/>
        <end position="53"/>
    </location>
</feature>
<dbReference type="PANTHER" id="PTHR24171:SF9">
    <property type="entry name" value="ANKYRIN REPEAT DOMAIN-CONTAINING PROTEIN 39"/>
    <property type="match status" value="1"/>
</dbReference>
<evidence type="ECO:0000256" key="3">
    <source>
        <dbReference type="PROSITE-ProRule" id="PRU00023"/>
    </source>
</evidence>
<keyword evidence="2 3" id="KW-0040">ANK repeat</keyword>
<evidence type="ECO:0000256" key="1">
    <source>
        <dbReference type="ARBA" id="ARBA00022737"/>
    </source>
</evidence>
<organism evidence="4 5">
    <name type="scientific">Anaeromyces robustus</name>
    <dbReference type="NCBI Taxonomy" id="1754192"/>
    <lineage>
        <taxon>Eukaryota</taxon>
        <taxon>Fungi</taxon>
        <taxon>Fungi incertae sedis</taxon>
        <taxon>Chytridiomycota</taxon>
        <taxon>Chytridiomycota incertae sedis</taxon>
        <taxon>Neocallimastigomycetes</taxon>
        <taxon>Neocallimastigales</taxon>
        <taxon>Neocallimastigaceae</taxon>
        <taxon>Anaeromyces</taxon>
    </lineage>
</organism>
<dbReference type="Pfam" id="PF13637">
    <property type="entry name" value="Ank_4"/>
    <property type="match status" value="1"/>
</dbReference>
<feature type="repeat" description="ANK" evidence="3">
    <location>
        <begin position="86"/>
        <end position="111"/>
    </location>
</feature>
<dbReference type="STRING" id="1754192.A0A1Y1X6W7"/>
<dbReference type="PROSITE" id="PS50297">
    <property type="entry name" value="ANK_REP_REGION"/>
    <property type="match status" value="1"/>
</dbReference>
<gene>
    <name evidence="4" type="ORF">BCR32DRAFT_177750</name>
</gene>
<dbReference type="PROSITE" id="PS50088">
    <property type="entry name" value="ANK_REPEAT"/>
    <property type="match status" value="2"/>
</dbReference>
<protein>
    <submittedName>
        <fullName evidence="4">Ankyrin</fullName>
    </submittedName>
</protein>
<reference evidence="4 5" key="1">
    <citation type="submission" date="2016-08" db="EMBL/GenBank/DDBJ databases">
        <title>A Parts List for Fungal Cellulosomes Revealed by Comparative Genomics.</title>
        <authorList>
            <consortium name="DOE Joint Genome Institute"/>
            <person name="Haitjema C.H."/>
            <person name="Gilmore S.P."/>
            <person name="Henske J.K."/>
            <person name="Solomon K.V."/>
            <person name="De Groot R."/>
            <person name="Kuo A."/>
            <person name="Mondo S.J."/>
            <person name="Salamov A.A."/>
            <person name="Labutti K."/>
            <person name="Zhao Z."/>
            <person name="Chiniquy J."/>
            <person name="Barry K."/>
            <person name="Brewer H.M."/>
            <person name="Purvine S.O."/>
            <person name="Wright A.T."/>
            <person name="Boxma B."/>
            <person name="Van Alen T."/>
            <person name="Hackstein J.H."/>
            <person name="Baker S.E."/>
            <person name="Grigoriev I.V."/>
            <person name="O'Malley M.A."/>
        </authorList>
    </citation>
    <scope>NUCLEOTIDE SEQUENCE [LARGE SCALE GENOMIC DNA]</scope>
    <source>
        <strain evidence="4 5">S4</strain>
    </source>
</reference>
<reference evidence="4 5" key="2">
    <citation type="submission" date="2016-08" db="EMBL/GenBank/DDBJ databases">
        <title>Pervasive Adenine N6-methylation of Active Genes in Fungi.</title>
        <authorList>
            <consortium name="DOE Joint Genome Institute"/>
            <person name="Mondo S.J."/>
            <person name="Dannebaum R.O."/>
            <person name="Kuo R.C."/>
            <person name="Labutti K."/>
            <person name="Haridas S."/>
            <person name="Kuo A."/>
            <person name="Salamov A."/>
            <person name="Ahrendt S.R."/>
            <person name="Lipzen A."/>
            <person name="Sullivan W."/>
            <person name="Andreopoulos W.B."/>
            <person name="Clum A."/>
            <person name="Lindquist E."/>
            <person name="Daum C."/>
            <person name="Ramamoorthy G.K."/>
            <person name="Gryganskyi A."/>
            <person name="Culley D."/>
            <person name="Magnuson J.K."/>
            <person name="James T.Y."/>
            <person name="O'Malley M.A."/>
            <person name="Stajich J.E."/>
            <person name="Spatafora J.W."/>
            <person name="Visel A."/>
            <person name="Grigoriev I.V."/>
        </authorList>
    </citation>
    <scope>NUCLEOTIDE SEQUENCE [LARGE SCALE GENOMIC DNA]</scope>
    <source>
        <strain evidence="4 5">S4</strain>
    </source>
</reference>
<dbReference type="Proteomes" id="UP000193944">
    <property type="component" value="Unassembled WGS sequence"/>
</dbReference>
<dbReference type="PANTHER" id="PTHR24171">
    <property type="entry name" value="ANKYRIN REPEAT DOMAIN-CONTAINING PROTEIN 39-RELATED"/>
    <property type="match status" value="1"/>
</dbReference>
<dbReference type="EMBL" id="MCFG01000126">
    <property type="protein sequence ID" value="ORX81126.1"/>
    <property type="molecule type" value="Genomic_DNA"/>
</dbReference>
<proteinExistence type="predicted"/>
<keyword evidence="1" id="KW-0677">Repeat</keyword>
<evidence type="ECO:0000256" key="2">
    <source>
        <dbReference type="ARBA" id="ARBA00023043"/>
    </source>
</evidence>
<dbReference type="InterPro" id="IPR002110">
    <property type="entry name" value="Ankyrin_rpt"/>
</dbReference>
<dbReference type="Pfam" id="PF13606">
    <property type="entry name" value="Ank_3"/>
    <property type="match status" value="1"/>
</dbReference>
<accession>A0A1Y1X6W7</accession>
<dbReference type="Gene3D" id="1.25.40.20">
    <property type="entry name" value="Ankyrin repeat-containing domain"/>
    <property type="match status" value="2"/>
</dbReference>
<evidence type="ECO:0000313" key="4">
    <source>
        <dbReference type="EMBL" id="ORX81126.1"/>
    </source>
</evidence>
<dbReference type="InterPro" id="IPR036770">
    <property type="entry name" value="Ankyrin_rpt-contain_sf"/>
</dbReference>
<feature type="non-terminal residue" evidence="4">
    <location>
        <position position="1"/>
    </location>
</feature>
<dbReference type="OrthoDB" id="539213at2759"/>
<comment type="caution">
    <text evidence="4">The sequence shown here is derived from an EMBL/GenBank/DDBJ whole genome shotgun (WGS) entry which is preliminary data.</text>
</comment>
<dbReference type="SMART" id="SM00248">
    <property type="entry name" value="ANK"/>
    <property type="match status" value="3"/>
</dbReference>
<sequence>RLDLLKILVSQNINIELKDKHDYTPLINAIVCRNFSIINYLLEIGADIQPVNLHIKVIEKIIINNDFNILKNLVEHHLDINAKDEEGNTPLIYAIKNRNIEIVEYLLKMGA</sequence>
<feature type="non-terminal residue" evidence="4">
    <location>
        <position position="111"/>
    </location>
</feature>